<proteinExistence type="predicted"/>
<gene>
    <name evidence="1" type="ORF">F8388_009354</name>
</gene>
<protein>
    <submittedName>
        <fullName evidence="1">Uncharacterized protein</fullName>
    </submittedName>
</protein>
<comment type="caution">
    <text evidence="1">The sequence shown here is derived from an EMBL/GenBank/DDBJ whole genome shotgun (WGS) entry which is preliminary data.</text>
</comment>
<dbReference type="Proteomes" id="UP000525078">
    <property type="component" value="Unassembled WGS sequence"/>
</dbReference>
<dbReference type="AlphaFoldDB" id="A0A7J6GKC7"/>
<dbReference type="EMBL" id="JAATIP010000053">
    <property type="protein sequence ID" value="KAF4383323.1"/>
    <property type="molecule type" value="Genomic_DNA"/>
</dbReference>
<evidence type="ECO:0000313" key="1">
    <source>
        <dbReference type="EMBL" id="KAF4383323.1"/>
    </source>
</evidence>
<name>A0A7J6GKC7_CANSA</name>
<reference evidence="1 2" key="1">
    <citation type="journal article" date="2020" name="bioRxiv">
        <title>Sequence and annotation of 42 cannabis genomes reveals extensive copy number variation in cannabinoid synthesis and pathogen resistance genes.</title>
        <authorList>
            <person name="Mckernan K.J."/>
            <person name="Helbert Y."/>
            <person name="Kane L.T."/>
            <person name="Ebling H."/>
            <person name="Zhang L."/>
            <person name="Liu B."/>
            <person name="Eaton Z."/>
            <person name="Mclaughlin S."/>
            <person name="Kingan S."/>
            <person name="Baybayan P."/>
            <person name="Concepcion G."/>
            <person name="Jordan M."/>
            <person name="Riva A."/>
            <person name="Barbazuk W."/>
            <person name="Harkins T."/>
        </authorList>
    </citation>
    <scope>NUCLEOTIDE SEQUENCE [LARGE SCALE GENOMIC DNA]</scope>
    <source>
        <strain evidence="2">cv. Jamaican Lion 4</strain>
        <tissue evidence="1">Leaf</tissue>
    </source>
</reference>
<organism evidence="1 2">
    <name type="scientific">Cannabis sativa</name>
    <name type="common">Hemp</name>
    <name type="synonym">Marijuana</name>
    <dbReference type="NCBI Taxonomy" id="3483"/>
    <lineage>
        <taxon>Eukaryota</taxon>
        <taxon>Viridiplantae</taxon>
        <taxon>Streptophyta</taxon>
        <taxon>Embryophyta</taxon>
        <taxon>Tracheophyta</taxon>
        <taxon>Spermatophyta</taxon>
        <taxon>Magnoliopsida</taxon>
        <taxon>eudicotyledons</taxon>
        <taxon>Gunneridae</taxon>
        <taxon>Pentapetalae</taxon>
        <taxon>rosids</taxon>
        <taxon>fabids</taxon>
        <taxon>Rosales</taxon>
        <taxon>Cannabaceae</taxon>
        <taxon>Cannabis</taxon>
    </lineage>
</organism>
<evidence type="ECO:0000313" key="2">
    <source>
        <dbReference type="Proteomes" id="UP000525078"/>
    </source>
</evidence>
<accession>A0A7J6GKC7</accession>
<sequence length="59" mass="6735">MQLKGLDLIYIWGLVCLGKGQDKKSEHSVVRQHLLAFALNEIYYHQRLEPPSATGQLVK</sequence>